<keyword evidence="1" id="KW-0472">Membrane</keyword>
<keyword evidence="1" id="KW-0812">Transmembrane</keyword>
<feature type="transmembrane region" description="Helical" evidence="1">
    <location>
        <begin position="15"/>
        <end position="40"/>
    </location>
</feature>
<feature type="transmembrane region" description="Helical" evidence="1">
    <location>
        <begin position="83"/>
        <end position="105"/>
    </location>
</feature>
<dbReference type="AlphaFoldDB" id="A0AAN6LPV5"/>
<protein>
    <submittedName>
        <fullName evidence="2">Uncharacterized protein</fullName>
    </submittedName>
</protein>
<comment type="caution">
    <text evidence="2">The sequence shown here is derived from an EMBL/GenBank/DDBJ whole genome shotgun (WGS) entry which is preliminary data.</text>
</comment>
<accession>A0AAN6LPV5</accession>
<keyword evidence="1" id="KW-1133">Transmembrane helix</keyword>
<evidence type="ECO:0000313" key="3">
    <source>
        <dbReference type="Proteomes" id="UP001280581"/>
    </source>
</evidence>
<dbReference type="Proteomes" id="UP001280581">
    <property type="component" value="Unassembled WGS sequence"/>
</dbReference>
<evidence type="ECO:0000256" key="1">
    <source>
        <dbReference type="SAM" id="Phobius"/>
    </source>
</evidence>
<feature type="transmembrane region" description="Helical" evidence="1">
    <location>
        <begin position="111"/>
        <end position="130"/>
    </location>
</feature>
<reference evidence="2 3" key="1">
    <citation type="submission" date="2021-02" db="EMBL/GenBank/DDBJ databases">
        <title>Genome assembly of Pseudopithomyces chartarum.</title>
        <authorList>
            <person name="Jauregui R."/>
            <person name="Singh J."/>
            <person name="Voisey C."/>
        </authorList>
    </citation>
    <scope>NUCLEOTIDE SEQUENCE [LARGE SCALE GENOMIC DNA]</scope>
    <source>
        <strain evidence="2 3">AGR01</strain>
    </source>
</reference>
<sequence>MRTVVDNAHVHRDSAYFGFLCFIGIFDTITWGLCITAIIFSRNEHNVYEAELRAYHAAGGPNSKCTNEPNTCPPYAPSRDMQWVLVSTLVPLVFDTSFLPPSLVFTARNRLHTGVLLSEAVFAFLLWASFGIMKAMCDCGDAVDDCGVVVWGSGSGGAEVA</sequence>
<keyword evidence="3" id="KW-1185">Reference proteome</keyword>
<evidence type="ECO:0000313" key="2">
    <source>
        <dbReference type="EMBL" id="KAK3202299.1"/>
    </source>
</evidence>
<organism evidence="2 3">
    <name type="scientific">Pseudopithomyces chartarum</name>
    <dbReference type="NCBI Taxonomy" id="1892770"/>
    <lineage>
        <taxon>Eukaryota</taxon>
        <taxon>Fungi</taxon>
        <taxon>Dikarya</taxon>
        <taxon>Ascomycota</taxon>
        <taxon>Pezizomycotina</taxon>
        <taxon>Dothideomycetes</taxon>
        <taxon>Pleosporomycetidae</taxon>
        <taxon>Pleosporales</taxon>
        <taxon>Massarineae</taxon>
        <taxon>Didymosphaeriaceae</taxon>
        <taxon>Pseudopithomyces</taxon>
    </lineage>
</organism>
<dbReference type="EMBL" id="WVTA01000014">
    <property type="protein sequence ID" value="KAK3202299.1"/>
    <property type="molecule type" value="Genomic_DNA"/>
</dbReference>
<gene>
    <name evidence="2" type="ORF">GRF29_161g737651</name>
</gene>
<name>A0AAN6LPV5_9PLEO</name>
<proteinExistence type="predicted"/>